<organismHost>
    <name type="scientific">Synechococcus</name>
    <dbReference type="NCBI Taxonomy" id="1129"/>
</organismHost>
<name>Q5GQL4_BPSYP</name>
<gene>
    <name evidence="2" type="ORF">S-PM2d123</name>
    <name evidence="1" type="ORF">S-PM2p123</name>
</gene>
<evidence type="ECO:0000313" key="2">
    <source>
        <dbReference type="EMBL" id="CFW42302.1"/>
    </source>
</evidence>
<reference evidence="2" key="4">
    <citation type="submission" date="2015-02" db="EMBL/GenBank/DDBJ databases">
        <authorList>
            <person name="Chooi Y.-H."/>
        </authorList>
    </citation>
    <scope>NUCLEOTIDE SEQUENCE</scope>
</reference>
<reference evidence="1 3" key="2">
    <citation type="journal article" date="2005" name="J. Bacteriol.">
        <title>The genome of S-PM2, a 'photosynthetic' T4-type bacteriophage that infects marine Synechococcus strains.</title>
        <authorList>
            <person name="Mann N.H."/>
            <person name="Clokie M.R."/>
            <person name="Millard A."/>
            <person name="Cook A."/>
            <person name="Wilson W.H."/>
            <person name="Wheatley P.J."/>
            <person name="Letarov A."/>
            <person name="Krisch H.M."/>
        </authorList>
    </citation>
    <scope>NUCLEOTIDE SEQUENCE</scope>
</reference>
<evidence type="ECO:0000313" key="4">
    <source>
        <dbReference type="Proteomes" id="UP000246186"/>
    </source>
</evidence>
<dbReference type="EMBL" id="AJ630128">
    <property type="protein sequence ID" value="CAF34188.1"/>
    <property type="molecule type" value="Genomic_DNA"/>
</dbReference>
<dbReference type="RefSeq" id="YP_195158.1">
    <property type="nucleotide sequence ID" value="NC_006820.1"/>
</dbReference>
<proteinExistence type="predicted"/>
<evidence type="ECO:0000313" key="3">
    <source>
        <dbReference type="Proteomes" id="UP000000994"/>
    </source>
</evidence>
<sequence length="64" mass="7716">MISKAELMHHRLQAWLREYVTDEIEYLGYYADDTGIENHWYRIDTHEVRVDCIEDLELVDSSND</sequence>
<dbReference type="KEGG" id="vg:3260299"/>
<dbReference type="Proteomes" id="UP000246186">
    <property type="component" value="Genome"/>
</dbReference>
<evidence type="ECO:0000313" key="1">
    <source>
        <dbReference type="EMBL" id="CAF34188.1"/>
    </source>
</evidence>
<dbReference type="Proteomes" id="UP000000994">
    <property type="component" value="Segment"/>
</dbReference>
<dbReference type="EMBL" id="LN828717">
    <property type="protein sequence ID" value="CFW42302.1"/>
    <property type="molecule type" value="Genomic_DNA"/>
</dbReference>
<dbReference type="OrthoDB" id="29178at10239"/>
<accession>Q5GQL4</accession>
<reference evidence="1 3" key="1">
    <citation type="journal article" date="2004" name="Proc. Natl. Acad. Sci. U.S.A.">
        <title>Genetic organization of the psbAD region in phages infecting marine Synechococcus strains.</title>
        <authorList>
            <person name="Millard A."/>
            <person name="Clokie M.R."/>
            <person name="Shub D.A."/>
            <person name="Mann N.H."/>
        </authorList>
    </citation>
    <scope>NUCLEOTIDE SEQUENCE [LARGE SCALE GENOMIC DNA]</scope>
</reference>
<keyword evidence="3" id="KW-1185">Reference proteome</keyword>
<organism evidence="1 3">
    <name type="scientific">Synechococcus phage S-PM2</name>
    <dbReference type="NCBI Taxonomy" id="238854"/>
    <lineage>
        <taxon>Viruses</taxon>
        <taxon>Duplodnaviria</taxon>
        <taxon>Heunggongvirae</taxon>
        <taxon>Uroviricota</taxon>
        <taxon>Caudoviricetes</taxon>
        <taxon>Pantevenvirales</taxon>
        <taxon>Kyanoviridae</taxon>
        <taxon>Nodensvirus</taxon>
        <taxon>Nodensvirus spm2</taxon>
    </lineage>
</organism>
<reference evidence="2 4" key="3">
    <citation type="journal article" date="2015" name="PLoS ONE">
        <title>Spontaneous Deletion of an "ORFanage" Region Facilitates Host Adaptation in a "Photosynthetic" Cyanophage.</title>
        <authorList>
            <person name="Puxty R.J."/>
            <person name="Perez-Sepulveda B."/>
            <person name="Rihtman B."/>
            <person name="Evans D.J."/>
            <person name="Millard A.D."/>
            <person name="Scanlan D.J."/>
        </authorList>
    </citation>
    <scope>NUCLEOTIDE SEQUENCE [LARGE SCALE GENOMIC DNA]</scope>
</reference>
<protein>
    <submittedName>
        <fullName evidence="1">Hypothetical-Protein / belonging to T4-LIKE GC: 328</fullName>
    </submittedName>
</protein>